<keyword evidence="2" id="KW-1185">Reference proteome</keyword>
<gene>
    <name evidence="1" type="ORF">OKA04_15060</name>
</gene>
<dbReference type="Proteomes" id="UP001207930">
    <property type="component" value="Unassembled WGS sequence"/>
</dbReference>
<reference evidence="1 2" key="1">
    <citation type="submission" date="2022-10" db="EMBL/GenBank/DDBJ databases">
        <title>Luteolibacter flavescens strain MCCC 1K03193, whole genome shotgun sequencing project.</title>
        <authorList>
            <person name="Zhao G."/>
            <person name="Shen L."/>
        </authorList>
    </citation>
    <scope>NUCLEOTIDE SEQUENCE [LARGE SCALE GENOMIC DNA]</scope>
    <source>
        <strain evidence="1 2">MCCC 1K03193</strain>
    </source>
</reference>
<dbReference type="EMBL" id="JAPDDS010000008">
    <property type="protein sequence ID" value="MCW1886056.1"/>
    <property type="molecule type" value="Genomic_DNA"/>
</dbReference>
<organism evidence="1 2">
    <name type="scientific">Luteolibacter flavescens</name>
    <dbReference type="NCBI Taxonomy" id="1859460"/>
    <lineage>
        <taxon>Bacteria</taxon>
        <taxon>Pseudomonadati</taxon>
        <taxon>Verrucomicrobiota</taxon>
        <taxon>Verrucomicrobiia</taxon>
        <taxon>Verrucomicrobiales</taxon>
        <taxon>Verrucomicrobiaceae</taxon>
        <taxon>Luteolibacter</taxon>
    </lineage>
</organism>
<accession>A0ABT3FS46</accession>
<name>A0ABT3FS46_9BACT</name>
<evidence type="ECO:0008006" key="3">
    <source>
        <dbReference type="Google" id="ProtNLM"/>
    </source>
</evidence>
<dbReference type="RefSeq" id="WP_264502011.1">
    <property type="nucleotide sequence ID" value="NZ_JAPDDS010000008.1"/>
</dbReference>
<comment type="caution">
    <text evidence="1">The sequence shown here is derived from an EMBL/GenBank/DDBJ whole genome shotgun (WGS) entry which is preliminary data.</text>
</comment>
<evidence type="ECO:0000313" key="1">
    <source>
        <dbReference type="EMBL" id="MCW1886056.1"/>
    </source>
</evidence>
<protein>
    <recommendedName>
        <fullName evidence="3">DUF2249 domain-containing protein</fullName>
    </recommendedName>
</protein>
<sequence>MHDIERILLQDGPEDGRILSMDALRSLISDPVDRPEEICLYMESESPESRFVPVLIGRYQLREVRGKQASYRWQTA</sequence>
<proteinExistence type="predicted"/>
<evidence type="ECO:0000313" key="2">
    <source>
        <dbReference type="Proteomes" id="UP001207930"/>
    </source>
</evidence>